<sequence length="227" mass="24262">MLHGMGAMMRTIKFGTGKLALGALMGIMLPIIGMPMLFGGVMLKVVGLIFVVGGPLASAASIKRLLGDGVALQYDAIRVRVATSWSSETFRWTEVKGVSRSQFVTRMWGFIPISRRNFIDFKVQGGVFGTRTIRLAAAGLDLRKRDLDSLVGQLQLMHAAQAGSTETLASLQAAVTPPDRDPLEGEPRDDGFDADAALARYLANRPAPAPEASPAPPARPSFGRKIA</sequence>
<keyword evidence="2" id="KW-1133">Transmembrane helix</keyword>
<accession>A0A239E110</accession>
<dbReference type="EMBL" id="FZPA01000001">
    <property type="protein sequence ID" value="SNS38410.1"/>
    <property type="molecule type" value="Genomic_DNA"/>
</dbReference>
<dbReference type="OrthoDB" id="17633at165697"/>
<dbReference type="Proteomes" id="UP000198339">
    <property type="component" value="Unassembled WGS sequence"/>
</dbReference>
<proteinExistence type="predicted"/>
<keyword evidence="2" id="KW-0472">Membrane</keyword>
<evidence type="ECO:0000313" key="4">
    <source>
        <dbReference type="Proteomes" id="UP000198339"/>
    </source>
</evidence>
<feature type="transmembrane region" description="Helical" evidence="2">
    <location>
        <begin position="12"/>
        <end position="32"/>
    </location>
</feature>
<name>A0A239E110_9SPHN</name>
<keyword evidence="2" id="KW-0812">Transmembrane</keyword>
<organism evidence="3 4">
    <name type="scientific">Sphingopyxis indica</name>
    <dbReference type="NCBI Taxonomy" id="436663"/>
    <lineage>
        <taxon>Bacteria</taxon>
        <taxon>Pseudomonadati</taxon>
        <taxon>Pseudomonadota</taxon>
        <taxon>Alphaproteobacteria</taxon>
        <taxon>Sphingomonadales</taxon>
        <taxon>Sphingomonadaceae</taxon>
        <taxon>Sphingopyxis</taxon>
    </lineage>
</organism>
<feature type="region of interest" description="Disordered" evidence="1">
    <location>
        <begin position="203"/>
        <end position="227"/>
    </location>
</feature>
<feature type="compositionally biased region" description="Pro residues" evidence="1">
    <location>
        <begin position="207"/>
        <end position="219"/>
    </location>
</feature>
<keyword evidence="4" id="KW-1185">Reference proteome</keyword>
<protein>
    <recommendedName>
        <fullName evidence="5">PH domain-containing protein</fullName>
    </recommendedName>
</protein>
<reference evidence="3 4" key="1">
    <citation type="submission" date="2017-06" db="EMBL/GenBank/DDBJ databases">
        <authorList>
            <person name="Kim H.J."/>
            <person name="Triplett B.A."/>
        </authorList>
    </citation>
    <scope>NUCLEOTIDE SEQUENCE [LARGE SCALE GENOMIC DNA]</scope>
    <source>
        <strain evidence="3 4">DS15</strain>
    </source>
</reference>
<dbReference type="AlphaFoldDB" id="A0A239E110"/>
<evidence type="ECO:0008006" key="5">
    <source>
        <dbReference type="Google" id="ProtNLM"/>
    </source>
</evidence>
<evidence type="ECO:0000256" key="2">
    <source>
        <dbReference type="SAM" id="Phobius"/>
    </source>
</evidence>
<gene>
    <name evidence="3" type="ORF">SAMN06295955_101547</name>
</gene>
<evidence type="ECO:0000256" key="1">
    <source>
        <dbReference type="SAM" id="MobiDB-lite"/>
    </source>
</evidence>
<evidence type="ECO:0000313" key="3">
    <source>
        <dbReference type="EMBL" id="SNS38410.1"/>
    </source>
</evidence>